<evidence type="ECO:0008006" key="3">
    <source>
        <dbReference type="Google" id="ProtNLM"/>
    </source>
</evidence>
<dbReference type="KEGG" id="cbae:COR50_17155"/>
<dbReference type="AlphaFoldDB" id="A0A291R1E7"/>
<dbReference type="Pfam" id="PF14066">
    <property type="entry name" value="DUF4256"/>
    <property type="match status" value="1"/>
</dbReference>
<dbReference type="InterPro" id="IPR025352">
    <property type="entry name" value="DUF4256"/>
</dbReference>
<accession>A0A291R1E7</accession>
<dbReference type="Proteomes" id="UP000220133">
    <property type="component" value="Chromosome"/>
</dbReference>
<evidence type="ECO:0000313" key="2">
    <source>
        <dbReference type="Proteomes" id="UP000220133"/>
    </source>
</evidence>
<dbReference type="OrthoDB" id="8442276at2"/>
<protein>
    <recommendedName>
        <fullName evidence="3">DUF4256 domain-containing protein</fullName>
    </recommendedName>
</protein>
<dbReference type="EMBL" id="CP023777">
    <property type="protein sequence ID" value="ATL49934.1"/>
    <property type="molecule type" value="Genomic_DNA"/>
</dbReference>
<proteinExistence type="predicted"/>
<evidence type="ECO:0000313" key="1">
    <source>
        <dbReference type="EMBL" id="ATL49934.1"/>
    </source>
</evidence>
<reference evidence="1 2" key="1">
    <citation type="submission" date="2017-10" db="EMBL/GenBank/DDBJ databases">
        <title>Paenichitinophaga pekingensis gen. nov., sp. nov., isolated from activated sludge.</title>
        <authorList>
            <person name="Jin D."/>
            <person name="Kong X."/>
            <person name="Deng Y."/>
            <person name="Bai Z."/>
        </authorList>
    </citation>
    <scope>NUCLEOTIDE SEQUENCE [LARGE SCALE GENOMIC DNA]</scope>
    <source>
        <strain evidence="1 2">13</strain>
    </source>
</reference>
<gene>
    <name evidence="1" type="ORF">COR50_17155</name>
</gene>
<organism evidence="1 2">
    <name type="scientific">Chitinophaga caeni</name>
    <dbReference type="NCBI Taxonomy" id="2029983"/>
    <lineage>
        <taxon>Bacteria</taxon>
        <taxon>Pseudomonadati</taxon>
        <taxon>Bacteroidota</taxon>
        <taxon>Chitinophagia</taxon>
        <taxon>Chitinophagales</taxon>
        <taxon>Chitinophagaceae</taxon>
        <taxon>Chitinophaga</taxon>
    </lineage>
</organism>
<sequence>MKNAKNTLSPEQQSELLKRIKVRFEKHMNRHEGLSWETVKERLEAHPAKLWSLFEMENTEGEPDVVDFDKKSGVITFFDCAAESPKGRRSTCYDHDAWLARKEHRPEHNAIGMAEEMGIEMLTETQYRFLQGLGEFDTKTSSWLVTPAAIRKLGGAIFGDRRYDHVFTYHNGAQSYYAARGFRGCLKI</sequence>
<name>A0A291R1E7_9BACT</name>
<keyword evidence="2" id="KW-1185">Reference proteome</keyword>